<gene>
    <name evidence="2" type="ORF">DAPPUDRAFT_246369</name>
</gene>
<proteinExistence type="predicted"/>
<name>E9GQB2_DAPPU</name>
<feature type="transmembrane region" description="Helical" evidence="1">
    <location>
        <begin position="43"/>
        <end position="66"/>
    </location>
</feature>
<evidence type="ECO:0000313" key="3">
    <source>
        <dbReference type="Proteomes" id="UP000000305"/>
    </source>
</evidence>
<dbReference type="EMBL" id="GL732558">
    <property type="protein sequence ID" value="EFX78372.1"/>
    <property type="molecule type" value="Genomic_DNA"/>
</dbReference>
<keyword evidence="1" id="KW-0812">Transmembrane</keyword>
<sequence length="113" mass="11891">MSRAALEVVKKIPSKIKQPVACQLTPALQSGSTSASKLAAHHFAAYTIPIPFSFACAGIIIGSGLLPERSIGQPVRTDEGPTLSSSSECECIHEHVLSYSPSTSLPCHFVLDA</sequence>
<keyword evidence="1" id="KW-0472">Membrane</keyword>
<evidence type="ECO:0000256" key="1">
    <source>
        <dbReference type="SAM" id="Phobius"/>
    </source>
</evidence>
<dbReference type="HOGENOM" id="CLU_2135974_0_0_1"/>
<organism evidence="2 3">
    <name type="scientific">Daphnia pulex</name>
    <name type="common">Water flea</name>
    <dbReference type="NCBI Taxonomy" id="6669"/>
    <lineage>
        <taxon>Eukaryota</taxon>
        <taxon>Metazoa</taxon>
        <taxon>Ecdysozoa</taxon>
        <taxon>Arthropoda</taxon>
        <taxon>Crustacea</taxon>
        <taxon>Branchiopoda</taxon>
        <taxon>Diplostraca</taxon>
        <taxon>Cladocera</taxon>
        <taxon>Anomopoda</taxon>
        <taxon>Daphniidae</taxon>
        <taxon>Daphnia</taxon>
    </lineage>
</organism>
<evidence type="ECO:0000313" key="2">
    <source>
        <dbReference type="EMBL" id="EFX78372.1"/>
    </source>
</evidence>
<accession>E9GQB2</accession>
<reference evidence="2 3" key="1">
    <citation type="journal article" date="2011" name="Science">
        <title>The ecoresponsive genome of Daphnia pulex.</title>
        <authorList>
            <person name="Colbourne J.K."/>
            <person name="Pfrender M.E."/>
            <person name="Gilbert D."/>
            <person name="Thomas W.K."/>
            <person name="Tucker A."/>
            <person name="Oakley T.H."/>
            <person name="Tokishita S."/>
            <person name="Aerts A."/>
            <person name="Arnold G.J."/>
            <person name="Basu M.K."/>
            <person name="Bauer D.J."/>
            <person name="Caceres C.E."/>
            <person name="Carmel L."/>
            <person name="Casola C."/>
            <person name="Choi J.H."/>
            <person name="Detter J.C."/>
            <person name="Dong Q."/>
            <person name="Dusheyko S."/>
            <person name="Eads B.D."/>
            <person name="Frohlich T."/>
            <person name="Geiler-Samerotte K.A."/>
            <person name="Gerlach D."/>
            <person name="Hatcher P."/>
            <person name="Jogdeo S."/>
            <person name="Krijgsveld J."/>
            <person name="Kriventseva E.V."/>
            <person name="Kultz D."/>
            <person name="Laforsch C."/>
            <person name="Lindquist E."/>
            <person name="Lopez J."/>
            <person name="Manak J.R."/>
            <person name="Muller J."/>
            <person name="Pangilinan J."/>
            <person name="Patwardhan R.P."/>
            <person name="Pitluck S."/>
            <person name="Pritham E.J."/>
            <person name="Rechtsteiner A."/>
            <person name="Rho M."/>
            <person name="Rogozin I.B."/>
            <person name="Sakarya O."/>
            <person name="Salamov A."/>
            <person name="Schaack S."/>
            <person name="Shapiro H."/>
            <person name="Shiga Y."/>
            <person name="Skalitzky C."/>
            <person name="Smith Z."/>
            <person name="Souvorov A."/>
            <person name="Sung W."/>
            <person name="Tang Z."/>
            <person name="Tsuchiya D."/>
            <person name="Tu H."/>
            <person name="Vos H."/>
            <person name="Wang M."/>
            <person name="Wolf Y.I."/>
            <person name="Yamagata H."/>
            <person name="Yamada T."/>
            <person name="Ye Y."/>
            <person name="Shaw J.R."/>
            <person name="Andrews J."/>
            <person name="Crease T.J."/>
            <person name="Tang H."/>
            <person name="Lucas S.M."/>
            <person name="Robertson H.M."/>
            <person name="Bork P."/>
            <person name="Koonin E.V."/>
            <person name="Zdobnov E.M."/>
            <person name="Grigoriev I.V."/>
            <person name="Lynch M."/>
            <person name="Boore J.L."/>
        </authorList>
    </citation>
    <scope>NUCLEOTIDE SEQUENCE [LARGE SCALE GENOMIC DNA]</scope>
</reference>
<protein>
    <submittedName>
        <fullName evidence="2">Uncharacterized protein</fullName>
    </submittedName>
</protein>
<keyword evidence="3" id="KW-1185">Reference proteome</keyword>
<dbReference type="InParanoid" id="E9GQB2"/>
<dbReference type="KEGG" id="dpx:DAPPUDRAFT_246369"/>
<dbReference type="Proteomes" id="UP000000305">
    <property type="component" value="Unassembled WGS sequence"/>
</dbReference>
<keyword evidence="1" id="KW-1133">Transmembrane helix</keyword>
<dbReference type="AlphaFoldDB" id="E9GQB2"/>